<evidence type="ECO:0008006" key="5">
    <source>
        <dbReference type="Google" id="ProtNLM"/>
    </source>
</evidence>
<keyword evidence="4" id="KW-1185">Reference proteome</keyword>
<comment type="caution">
    <text evidence="3">The sequence shown here is derived from an EMBL/GenBank/DDBJ whole genome shotgun (WGS) entry which is preliminary data.</text>
</comment>
<dbReference type="Gene3D" id="3.30.505.20">
    <property type="match status" value="1"/>
</dbReference>
<feature type="transmembrane region" description="Helical" evidence="2">
    <location>
        <begin position="31"/>
        <end position="55"/>
    </location>
</feature>
<dbReference type="Proteomes" id="UP001157160">
    <property type="component" value="Unassembled WGS sequence"/>
</dbReference>
<accession>A0AA37UH25</accession>
<dbReference type="RefSeq" id="WP_284232046.1">
    <property type="nucleotide sequence ID" value="NZ_BSUL01000001.1"/>
</dbReference>
<evidence type="ECO:0000313" key="3">
    <source>
        <dbReference type="EMBL" id="GMA28669.1"/>
    </source>
</evidence>
<feature type="compositionally biased region" description="Acidic residues" evidence="1">
    <location>
        <begin position="55"/>
        <end position="64"/>
    </location>
</feature>
<keyword evidence="2" id="KW-0812">Transmembrane</keyword>
<proteinExistence type="predicted"/>
<evidence type="ECO:0000256" key="1">
    <source>
        <dbReference type="SAM" id="MobiDB-lite"/>
    </source>
</evidence>
<gene>
    <name evidence="3" type="ORF">GCM10025874_19220</name>
</gene>
<feature type="region of interest" description="Disordered" evidence="1">
    <location>
        <begin position="50"/>
        <end position="106"/>
    </location>
</feature>
<feature type="compositionally biased region" description="Low complexity" evidence="1">
    <location>
        <begin position="7"/>
        <end position="19"/>
    </location>
</feature>
<keyword evidence="2" id="KW-0472">Membrane</keyword>
<sequence>MTEQNSPETTPTTPITPEPVQQKKPFPKRTALLVGGGVLAGALLVGGGIAIGGALDDDDDDRDDRDDRALAGATQSAPADEAGPSSVPSAAAGGPQSATGTADPAELSEIIASASAFAASDGLGGEPTAIDAKRDGGWEVRFEAANGDETEVYVGADGALRIVETDPADGDDQGPTGSLDEATVASIVEAALAEADGTVTDIDLDDDARSPYDVTVLLADRSTVDIDLGPDFAVLGTDVDRDRD</sequence>
<evidence type="ECO:0000256" key="2">
    <source>
        <dbReference type="SAM" id="Phobius"/>
    </source>
</evidence>
<feature type="compositionally biased region" description="Low complexity" evidence="1">
    <location>
        <begin position="82"/>
        <end position="106"/>
    </location>
</feature>
<dbReference type="AlphaFoldDB" id="A0AA37UH25"/>
<protein>
    <recommendedName>
        <fullName evidence="5">PepSY domain-containing protein</fullName>
    </recommendedName>
</protein>
<organism evidence="3 4">
    <name type="scientific">Arenivirga flava</name>
    <dbReference type="NCBI Taxonomy" id="1930060"/>
    <lineage>
        <taxon>Bacteria</taxon>
        <taxon>Bacillati</taxon>
        <taxon>Actinomycetota</taxon>
        <taxon>Actinomycetes</taxon>
        <taxon>Micrococcales</taxon>
        <taxon>Microbacteriaceae</taxon>
        <taxon>Arenivirga</taxon>
    </lineage>
</organism>
<dbReference type="EMBL" id="BSUL01000001">
    <property type="protein sequence ID" value="GMA28669.1"/>
    <property type="molecule type" value="Genomic_DNA"/>
</dbReference>
<evidence type="ECO:0000313" key="4">
    <source>
        <dbReference type="Proteomes" id="UP001157160"/>
    </source>
</evidence>
<feature type="region of interest" description="Disordered" evidence="1">
    <location>
        <begin position="1"/>
        <end position="27"/>
    </location>
</feature>
<keyword evidence="2" id="KW-1133">Transmembrane helix</keyword>
<reference evidence="3 4" key="1">
    <citation type="journal article" date="2014" name="Int. J. Syst. Evol. Microbiol.">
        <title>Complete genome sequence of Corynebacterium casei LMG S-19264T (=DSM 44701T), isolated from a smear-ripened cheese.</title>
        <authorList>
            <consortium name="US DOE Joint Genome Institute (JGI-PGF)"/>
            <person name="Walter F."/>
            <person name="Albersmeier A."/>
            <person name="Kalinowski J."/>
            <person name="Ruckert C."/>
        </authorList>
    </citation>
    <scope>NUCLEOTIDE SEQUENCE [LARGE SCALE GENOMIC DNA]</scope>
    <source>
        <strain evidence="3 4">NBRC 112289</strain>
    </source>
</reference>
<name>A0AA37UH25_9MICO</name>